<reference evidence="1 2" key="1">
    <citation type="submission" date="2020-08" db="EMBL/GenBank/DDBJ databases">
        <title>Sequencing the genomes of 1000 actinobacteria strains.</title>
        <authorList>
            <person name="Klenk H.-P."/>
        </authorList>
    </citation>
    <scope>NUCLEOTIDE SEQUENCE [LARGE SCALE GENOMIC DNA]</scope>
    <source>
        <strain evidence="1 2">DSM 44230</strain>
    </source>
</reference>
<protein>
    <recommendedName>
        <fullName evidence="3">Insulinase family protein</fullName>
    </recommendedName>
</protein>
<dbReference type="EMBL" id="JACHMH010000001">
    <property type="protein sequence ID" value="MBB4680429.1"/>
    <property type="molecule type" value="Genomic_DNA"/>
</dbReference>
<evidence type="ECO:0000313" key="2">
    <source>
        <dbReference type="Proteomes" id="UP000533598"/>
    </source>
</evidence>
<dbReference type="SUPFAM" id="SSF63411">
    <property type="entry name" value="LuxS/MPP-like metallohydrolase"/>
    <property type="match status" value="2"/>
</dbReference>
<dbReference type="Proteomes" id="UP000533598">
    <property type="component" value="Unassembled WGS sequence"/>
</dbReference>
<comment type="caution">
    <text evidence="1">The sequence shown here is derived from an EMBL/GenBank/DDBJ whole genome shotgun (WGS) entry which is preliminary data.</text>
</comment>
<dbReference type="Gene3D" id="3.30.830.10">
    <property type="entry name" value="Metalloenzyme, LuxS/M16 peptidase-like"/>
    <property type="match status" value="1"/>
</dbReference>
<accession>A0A7W7CFW7</accession>
<evidence type="ECO:0000313" key="1">
    <source>
        <dbReference type="EMBL" id="MBB4680429.1"/>
    </source>
</evidence>
<sequence length="513" mass="55871">MEWVRTEIDGVPVFWSEHEGELTAGLVFRVGHADERLARRGITHLVEHLALHQAGARHDQSNGSVDATLTTFLTHGDAEHVRDFFASLCAALADLPVDRIPAENQLLLTEADGRSRDIQSSLAIWRYGAATYGLSGYDEFGVGLHSPEEVRAWARAWFTSGNAAMWLIGGPPPDGLRLELPAGPRVPTPEPTSTLRRTPAYFNASLNGVAASSVVERSTAATAYADLLQRRLFQSLRTAEGISYSQTATYDRRDAYLAEITAFADGLSSVHSRLVRGFTEVIDWLAELPPKEHEVAELIELRRAPLLDPRIRAGLPVGAAHAELFGAEPPTIASVEAELETLCAEDIQDVGITVRDNILLMVPEGHTPAGDRYVAAPHTSTGRVEGEILLPIESAQPGEQNPFGPATTGRPRLCVGPTGISLISGPEFITIRFADCAAMLAWPDGARHLIGRDGLHLRIEPTLWKYGAALPDLIDRGVPPGVVVPKPPRADQDIPRQVRTSSWSRLRARIKRH</sequence>
<organism evidence="1 2">
    <name type="scientific">Crossiella cryophila</name>
    <dbReference type="NCBI Taxonomy" id="43355"/>
    <lineage>
        <taxon>Bacteria</taxon>
        <taxon>Bacillati</taxon>
        <taxon>Actinomycetota</taxon>
        <taxon>Actinomycetes</taxon>
        <taxon>Pseudonocardiales</taxon>
        <taxon>Pseudonocardiaceae</taxon>
        <taxon>Crossiella</taxon>
    </lineage>
</organism>
<name>A0A7W7CFW7_9PSEU</name>
<dbReference type="GO" id="GO:0046872">
    <property type="term" value="F:metal ion binding"/>
    <property type="evidence" value="ECO:0007669"/>
    <property type="project" value="InterPro"/>
</dbReference>
<evidence type="ECO:0008006" key="3">
    <source>
        <dbReference type="Google" id="ProtNLM"/>
    </source>
</evidence>
<dbReference type="InterPro" id="IPR011249">
    <property type="entry name" value="Metalloenz_LuxS/M16"/>
</dbReference>
<dbReference type="AlphaFoldDB" id="A0A7W7CFW7"/>
<gene>
    <name evidence="1" type="ORF">HNR67_006547</name>
</gene>
<dbReference type="RefSeq" id="WP_185006226.1">
    <property type="nucleotide sequence ID" value="NZ_BAAAUI010000005.1"/>
</dbReference>
<keyword evidence="2" id="KW-1185">Reference proteome</keyword>
<proteinExistence type="predicted"/>